<evidence type="ECO:0000256" key="8">
    <source>
        <dbReference type="ARBA" id="ARBA00022989"/>
    </source>
</evidence>
<dbReference type="Pfam" id="PF05569">
    <property type="entry name" value="Peptidase_M56"/>
    <property type="match status" value="1"/>
</dbReference>
<proteinExistence type="inferred from homology"/>
<dbReference type="NCBIfam" id="TIGR01352">
    <property type="entry name" value="tonB_Cterm"/>
    <property type="match status" value="1"/>
</dbReference>
<dbReference type="RefSeq" id="WP_341837659.1">
    <property type="nucleotide sequence ID" value="NZ_CP149822.1"/>
</dbReference>
<organism evidence="12 13">
    <name type="scientific">Chitinophaga pollutisoli</name>
    <dbReference type="NCBI Taxonomy" id="3133966"/>
    <lineage>
        <taxon>Bacteria</taxon>
        <taxon>Pseudomonadati</taxon>
        <taxon>Bacteroidota</taxon>
        <taxon>Chitinophagia</taxon>
        <taxon>Chitinophagales</taxon>
        <taxon>Chitinophagaceae</taxon>
        <taxon>Chitinophaga</taxon>
    </lineage>
</organism>
<feature type="transmembrane region" description="Helical" evidence="10">
    <location>
        <begin position="6"/>
        <end position="25"/>
    </location>
</feature>
<dbReference type="InterPro" id="IPR008756">
    <property type="entry name" value="Peptidase_M56"/>
</dbReference>
<evidence type="ECO:0000256" key="7">
    <source>
        <dbReference type="ARBA" id="ARBA00022927"/>
    </source>
</evidence>
<evidence type="ECO:0000256" key="6">
    <source>
        <dbReference type="ARBA" id="ARBA00022692"/>
    </source>
</evidence>
<dbReference type="EMBL" id="CP149822">
    <property type="protein sequence ID" value="WZN42832.1"/>
    <property type="molecule type" value="Genomic_DNA"/>
</dbReference>
<sequence>MSPILMYLLKAALYSGLLFAYYCVALRNQRQHRWNRAYLLTLTAASLQLPLVRIPLPGDAAASSAILRYTAAAFEVNGGGASGNAGSWQWAWIAYALVAATLLSRFGYAIWQLRNLIRGGRRQVSSTYQLILHPSVSSPFSFFRYIFWNPGTETLSAEGRHMLQHEQAHIRKGHSWDTLFMETVTALCWINPFFHLVKKELSIVHEFEADEVPAGNGQTAAYAENLLRQALHAPSAQLLIHHFSQPPVKRRIMMLTRHSKTRHAAIRKLMALPLAAGILFATSCTQQDPAAPVAETPSPAPEAVQSAPTASNEIFTLVEQPPSFIGGDEALNVYLGDNIRYPKEAIDKDTKGTIFVQFVVRADGSISDVKTVGKVIGSGLEQESIRVVKNMPKWKAGKQNGKFVNVQFVLPIRFVLE</sequence>
<evidence type="ECO:0000256" key="3">
    <source>
        <dbReference type="ARBA" id="ARBA00022448"/>
    </source>
</evidence>
<dbReference type="Gene3D" id="3.30.1150.10">
    <property type="match status" value="1"/>
</dbReference>
<keyword evidence="5" id="KW-0997">Cell inner membrane</keyword>
<dbReference type="InterPro" id="IPR051045">
    <property type="entry name" value="TonB-dependent_transducer"/>
</dbReference>
<dbReference type="CDD" id="cd07341">
    <property type="entry name" value="M56_BlaR1_MecR1_like"/>
    <property type="match status" value="1"/>
</dbReference>
<reference evidence="13" key="1">
    <citation type="submission" date="2024-03" db="EMBL/GenBank/DDBJ databases">
        <title>Chitinophaga horti sp. nov., isolated from garden soil.</title>
        <authorList>
            <person name="Lee D.S."/>
            <person name="Han D.M."/>
            <person name="Baek J.H."/>
            <person name="Choi D.G."/>
            <person name="Jeon J.H."/>
            <person name="Jeon C.O."/>
        </authorList>
    </citation>
    <scope>NUCLEOTIDE SEQUENCE [LARGE SCALE GENOMIC DNA]</scope>
    <source>
        <strain evidence="13">GPA1</strain>
    </source>
</reference>
<feature type="domain" description="TonB C-terminal" evidence="11">
    <location>
        <begin position="326"/>
        <end position="417"/>
    </location>
</feature>
<dbReference type="PANTHER" id="PTHR33446">
    <property type="entry name" value="PROTEIN TONB-RELATED"/>
    <property type="match status" value="1"/>
</dbReference>
<evidence type="ECO:0000256" key="10">
    <source>
        <dbReference type="SAM" id="Phobius"/>
    </source>
</evidence>
<keyword evidence="6 10" id="KW-0812">Transmembrane</keyword>
<keyword evidence="4" id="KW-1003">Cell membrane</keyword>
<evidence type="ECO:0000256" key="9">
    <source>
        <dbReference type="ARBA" id="ARBA00023136"/>
    </source>
</evidence>
<keyword evidence="8 10" id="KW-1133">Transmembrane helix</keyword>
<dbReference type="Pfam" id="PF03544">
    <property type="entry name" value="TonB_C"/>
    <property type="match status" value="1"/>
</dbReference>
<name>A0ABZ2YU42_9BACT</name>
<keyword evidence="7" id="KW-0653">Protein transport</keyword>
<evidence type="ECO:0000313" key="13">
    <source>
        <dbReference type="Proteomes" id="UP001485459"/>
    </source>
</evidence>
<evidence type="ECO:0000256" key="1">
    <source>
        <dbReference type="ARBA" id="ARBA00004383"/>
    </source>
</evidence>
<feature type="transmembrane region" description="Helical" evidence="10">
    <location>
        <begin position="90"/>
        <end position="111"/>
    </location>
</feature>
<protein>
    <submittedName>
        <fullName evidence="12">M56 family metallopeptidase</fullName>
    </submittedName>
</protein>
<evidence type="ECO:0000256" key="4">
    <source>
        <dbReference type="ARBA" id="ARBA00022475"/>
    </source>
</evidence>
<comment type="similarity">
    <text evidence="2">Belongs to the TonB family.</text>
</comment>
<keyword evidence="9 10" id="KW-0472">Membrane</keyword>
<dbReference type="PROSITE" id="PS52015">
    <property type="entry name" value="TONB_CTD"/>
    <property type="match status" value="1"/>
</dbReference>
<dbReference type="InterPro" id="IPR006260">
    <property type="entry name" value="TonB/TolA_C"/>
</dbReference>
<comment type="subcellular location">
    <subcellularLocation>
        <location evidence="1">Cell inner membrane</location>
        <topology evidence="1">Single-pass membrane protein</topology>
        <orientation evidence="1">Periplasmic side</orientation>
    </subcellularLocation>
</comment>
<evidence type="ECO:0000313" key="12">
    <source>
        <dbReference type="EMBL" id="WZN42832.1"/>
    </source>
</evidence>
<accession>A0ABZ2YU42</accession>
<gene>
    <name evidence="12" type="ORF">WJU16_07265</name>
</gene>
<dbReference type="PANTHER" id="PTHR33446:SF2">
    <property type="entry name" value="PROTEIN TONB"/>
    <property type="match status" value="1"/>
</dbReference>
<dbReference type="InterPro" id="IPR037682">
    <property type="entry name" value="TonB_C"/>
</dbReference>
<dbReference type="Proteomes" id="UP001485459">
    <property type="component" value="Chromosome"/>
</dbReference>
<evidence type="ECO:0000256" key="5">
    <source>
        <dbReference type="ARBA" id="ARBA00022519"/>
    </source>
</evidence>
<evidence type="ECO:0000256" key="2">
    <source>
        <dbReference type="ARBA" id="ARBA00006555"/>
    </source>
</evidence>
<keyword evidence="3" id="KW-0813">Transport</keyword>
<evidence type="ECO:0000259" key="11">
    <source>
        <dbReference type="PROSITE" id="PS52015"/>
    </source>
</evidence>
<dbReference type="SUPFAM" id="SSF74653">
    <property type="entry name" value="TolA/TonB C-terminal domain"/>
    <property type="match status" value="1"/>
</dbReference>
<keyword evidence="13" id="KW-1185">Reference proteome</keyword>